<evidence type="ECO:0000256" key="1">
    <source>
        <dbReference type="ARBA" id="ARBA00022552"/>
    </source>
</evidence>
<feature type="domain" description="Exonuclease" evidence="5">
    <location>
        <begin position="69"/>
        <end position="235"/>
    </location>
</feature>
<dbReference type="GO" id="GO:0004527">
    <property type="term" value="F:exonuclease activity"/>
    <property type="evidence" value="ECO:0007669"/>
    <property type="project" value="InterPro"/>
</dbReference>
<dbReference type="GO" id="GO:0006364">
    <property type="term" value="P:rRNA processing"/>
    <property type="evidence" value="ECO:0007669"/>
    <property type="project" value="UniProtKB-KW"/>
</dbReference>
<comment type="caution">
    <text evidence="6">The sequence shown here is derived from an EMBL/GenBank/DDBJ whole genome shotgun (WGS) entry which is preliminary data.</text>
</comment>
<dbReference type="Gene3D" id="3.30.420.10">
    <property type="entry name" value="Ribonuclease H-like superfamily/Ribonuclease H"/>
    <property type="match status" value="1"/>
</dbReference>
<name>A0A1Z5JKS4_FISSO</name>
<gene>
    <name evidence="6" type="ORF">FisN_11Hu087</name>
</gene>
<dbReference type="OrthoDB" id="206335at2759"/>
<evidence type="ECO:0000256" key="4">
    <source>
        <dbReference type="ARBA" id="ARBA00025599"/>
    </source>
</evidence>
<dbReference type="Proteomes" id="UP000198406">
    <property type="component" value="Unassembled WGS sequence"/>
</dbReference>
<organism evidence="6 7">
    <name type="scientific">Fistulifera solaris</name>
    <name type="common">Oleaginous diatom</name>
    <dbReference type="NCBI Taxonomy" id="1519565"/>
    <lineage>
        <taxon>Eukaryota</taxon>
        <taxon>Sar</taxon>
        <taxon>Stramenopiles</taxon>
        <taxon>Ochrophyta</taxon>
        <taxon>Bacillariophyta</taxon>
        <taxon>Bacillariophyceae</taxon>
        <taxon>Bacillariophycidae</taxon>
        <taxon>Naviculales</taxon>
        <taxon>Naviculaceae</taxon>
        <taxon>Fistulifera</taxon>
    </lineage>
</organism>
<dbReference type="InterPro" id="IPR036397">
    <property type="entry name" value="RNaseH_sf"/>
</dbReference>
<dbReference type="PANTHER" id="PTHR12801">
    <property type="entry name" value="RNA EXONUCLEASE REXO1 / RECO3 FAMILY MEMBER-RELATED"/>
    <property type="match status" value="1"/>
</dbReference>
<accession>A0A1Z5JKS4</accession>
<dbReference type="EMBL" id="BDSP01000080">
    <property type="protein sequence ID" value="GAX14452.1"/>
    <property type="molecule type" value="Genomic_DNA"/>
</dbReference>
<keyword evidence="1" id="KW-0698">rRNA processing</keyword>
<evidence type="ECO:0000259" key="5">
    <source>
        <dbReference type="SMART" id="SM00479"/>
    </source>
</evidence>
<dbReference type="GO" id="GO:0003676">
    <property type="term" value="F:nucleic acid binding"/>
    <property type="evidence" value="ECO:0007669"/>
    <property type="project" value="InterPro"/>
</dbReference>
<proteinExistence type="predicted"/>
<dbReference type="SUPFAM" id="SSF53098">
    <property type="entry name" value="Ribonuclease H-like"/>
    <property type="match status" value="1"/>
</dbReference>
<evidence type="ECO:0000313" key="6">
    <source>
        <dbReference type="EMBL" id="GAX14452.1"/>
    </source>
</evidence>
<dbReference type="PANTHER" id="PTHR12801:SF45">
    <property type="entry name" value="RNA EXONUCLEASE 4"/>
    <property type="match status" value="1"/>
</dbReference>
<keyword evidence="7" id="KW-1185">Reference proteome</keyword>
<dbReference type="GO" id="GO:0005634">
    <property type="term" value="C:nucleus"/>
    <property type="evidence" value="ECO:0007669"/>
    <property type="project" value="TreeGrafter"/>
</dbReference>
<protein>
    <recommendedName>
        <fullName evidence="5">Exonuclease domain-containing protein</fullName>
    </recommendedName>
</protein>
<dbReference type="InterPro" id="IPR012337">
    <property type="entry name" value="RNaseH-like_sf"/>
</dbReference>
<dbReference type="InParanoid" id="A0A1Z5JKS4"/>
<dbReference type="Pfam" id="PF00929">
    <property type="entry name" value="RNase_T"/>
    <property type="match status" value="1"/>
</dbReference>
<dbReference type="AlphaFoldDB" id="A0A1Z5JKS4"/>
<dbReference type="InterPro" id="IPR013520">
    <property type="entry name" value="Ribonucl_H"/>
</dbReference>
<keyword evidence="2" id="KW-0540">Nuclease</keyword>
<reference evidence="6 7" key="1">
    <citation type="journal article" date="2015" name="Plant Cell">
        <title>Oil accumulation by the oleaginous diatom Fistulifera solaris as revealed by the genome and transcriptome.</title>
        <authorList>
            <person name="Tanaka T."/>
            <person name="Maeda Y."/>
            <person name="Veluchamy A."/>
            <person name="Tanaka M."/>
            <person name="Abida H."/>
            <person name="Marechal E."/>
            <person name="Bowler C."/>
            <person name="Muto M."/>
            <person name="Sunaga Y."/>
            <person name="Tanaka M."/>
            <person name="Yoshino T."/>
            <person name="Taniguchi T."/>
            <person name="Fukuda Y."/>
            <person name="Nemoto M."/>
            <person name="Matsumoto M."/>
            <person name="Wong P.S."/>
            <person name="Aburatani S."/>
            <person name="Fujibuchi W."/>
        </authorList>
    </citation>
    <scope>NUCLEOTIDE SEQUENCE [LARGE SCALE GENOMIC DNA]</scope>
    <source>
        <strain evidence="6 7">JPCC DA0580</strain>
    </source>
</reference>
<sequence>MHSVTMRQHDGVMKSNNKHAIGLIDDRTSSDESSDASSSCELVESRNDGPVKASFVHTYRKPCMPSRTSYVAMDCEMVSTTCGLEVARVVLVDWKGRTVLDTFVKPTYPVTDYLTFISGIVEADLKEAPGFADVRNDVRNAIYGKILVGHGLENDLAALQLQHPWWLTRDTAYYQPFMQRRECNGEAIYVPRRLKDLCKEKLNKDIQHVGKAHCPAEDAQSALDLYKTHRPRWERCVTVTIRNQRRFARQQDPYSY</sequence>
<dbReference type="InterPro" id="IPR047021">
    <property type="entry name" value="REXO1/3/4-like"/>
</dbReference>
<evidence type="ECO:0000256" key="2">
    <source>
        <dbReference type="ARBA" id="ARBA00022722"/>
    </source>
</evidence>
<dbReference type="SMART" id="SM00479">
    <property type="entry name" value="EXOIII"/>
    <property type="match status" value="1"/>
</dbReference>
<comment type="function">
    <text evidence="4">Exoribonuclease involved in ribosome biosynthesis. Involved in the processing of ITS1, the internal transcribed spacer localized between the 18S and 5.8S rRNAs.</text>
</comment>
<keyword evidence="3" id="KW-0378">Hydrolase</keyword>
<evidence type="ECO:0000256" key="3">
    <source>
        <dbReference type="ARBA" id="ARBA00022801"/>
    </source>
</evidence>
<evidence type="ECO:0000313" key="7">
    <source>
        <dbReference type="Proteomes" id="UP000198406"/>
    </source>
</evidence>